<organism evidence="2 3">
    <name type="scientific">Candidatus Muproteobacteria bacterium RBG_16_65_34</name>
    <dbReference type="NCBI Taxonomy" id="1817760"/>
    <lineage>
        <taxon>Bacteria</taxon>
        <taxon>Pseudomonadati</taxon>
        <taxon>Pseudomonadota</taxon>
        <taxon>Candidatus Muproteobacteria</taxon>
    </lineage>
</organism>
<dbReference type="STRING" id="1817760.A2151_05575"/>
<comment type="similarity">
    <text evidence="1">Belongs to the UPF0149 family.</text>
</comment>
<dbReference type="InterPro" id="IPR036255">
    <property type="entry name" value="YgfB-like_sf"/>
</dbReference>
<dbReference type="AlphaFoldDB" id="A0A1F6TRH9"/>
<proteinExistence type="inferred from homology"/>
<gene>
    <name evidence="2" type="ORF">A2151_05575</name>
</gene>
<dbReference type="PANTHER" id="PTHR37528:SF1">
    <property type="entry name" value="UPF0149 PROTEIN YGFB"/>
    <property type="match status" value="1"/>
</dbReference>
<sequence>MAHPDHSPPDYDELDRSLRACGAGVGAAEAHGILCGALCASKDPAAVWPPLILGHEPLEGAAAAALPLLTELYRHTRASLGEDGFEFQPLLPDADHPLEEQVEGMGDWCRGYLLGLAGGGVKDARALPGDAGVVGGDITKIVEVDPDAAGDPEAQERALAEIVEYLRIGVQLVYEELHPAA</sequence>
<name>A0A1F6TRH9_9PROT</name>
<dbReference type="EMBL" id="MFSU01000047">
    <property type="protein sequence ID" value="OGI47757.1"/>
    <property type="molecule type" value="Genomic_DNA"/>
</dbReference>
<evidence type="ECO:0000256" key="1">
    <source>
        <dbReference type="ARBA" id="ARBA00038308"/>
    </source>
</evidence>
<protein>
    <recommendedName>
        <fullName evidence="4">YecA family protein</fullName>
    </recommendedName>
</protein>
<reference evidence="2 3" key="1">
    <citation type="journal article" date="2016" name="Nat. Commun.">
        <title>Thousands of microbial genomes shed light on interconnected biogeochemical processes in an aquifer system.</title>
        <authorList>
            <person name="Anantharaman K."/>
            <person name="Brown C.T."/>
            <person name="Hug L.A."/>
            <person name="Sharon I."/>
            <person name="Castelle C.J."/>
            <person name="Probst A.J."/>
            <person name="Thomas B.C."/>
            <person name="Singh A."/>
            <person name="Wilkins M.J."/>
            <person name="Karaoz U."/>
            <person name="Brodie E.L."/>
            <person name="Williams K.H."/>
            <person name="Hubbard S.S."/>
            <person name="Banfield J.F."/>
        </authorList>
    </citation>
    <scope>NUCLEOTIDE SEQUENCE [LARGE SCALE GENOMIC DNA]</scope>
</reference>
<dbReference type="PANTHER" id="PTHR37528">
    <property type="entry name" value="UPF0149 PROTEIN YGFB"/>
    <property type="match status" value="1"/>
</dbReference>
<evidence type="ECO:0008006" key="4">
    <source>
        <dbReference type="Google" id="ProtNLM"/>
    </source>
</evidence>
<dbReference type="Proteomes" id="UP000178885">
    <property type="component" value="Unassembled WGS sequence"/>
</dbReference>
<dbReference type="GO" id="GO:0005829">
    <property type="term" value="C:cytosol"/>
    <property type="evidence" value="ECO:0007669"/>
    <property type="project" value="TreeGrafter"/>
</dbReference>
<dbReference type="SUPFAM" id="SSF101327">
    <property type="entry name" value="YgfB-like"/>
    <property type="match status" value="1"/>
</dbReference>
<evidence type="ECO:0000313" key="2">
    <source>
        <dbReference type="EMBL" id="OGI47757.1"/>
    </source>
</evidence>
<dbReference type="Pfam" id="PF03695">
    <property type="entry name" value="UPF0149"/>
    <property type="match status" value="1"/>
</dbReference>
<dbReference type="Gene3D" id="1.20.120.740">
    <property type="entry name" value="YgfB uncharacterised protein family UPF0149, PF03695"/>
    <property type="match status" value="1"/>
</dbReference>
<accession>A0A1F6TRH9</accession>
<evidence type="ECO:0000313" key="3">
    <source>
        <dbReference type="Proteomes" id="UP000178885"/>
    </source>
</evidence>
<dbReference type="InterPro" id="IPR011978">
    <property type="entry name" value="YgfB-like"/>
</dbReference>
<comment type="caution">
    <text evidence="2">The sequence shown here is derived from an EMBL/GenBank/DDBJ whole genome shotgun (WGS) entry which is preliminary data.</text>
</comment>